<dbReference type="Gene3D" id="3.60.15.10">
    <property type="entry name" value="Ribonuclease Z/Hydroxyacylglutathione hydrolase-like"/>
    <property type="match status" value="1"/>
</dbReference>
<dbReference type="SUPFAM" id="SSF56281">
    <property type="entry name" value="Metallo-hydrolase/oxidoreductase"/>
    <property type="match status" value="1"/>
</dbReference>
<sequence>MSPLTYIYDVGAAPRVGQLESAIRDLAKDLVNRGVVRIDFIFVSHLDEDHVNRLRFLVKEMGRSTISVGTLVIPWLGPVSRLFGMLRQSHRAGKAASMSLLQSDASIAEFAANLGFVEVLLVQDGLNAADQNVAVDLAQQVDTDGAVVAAPVRTIASGTDLTPAGVPWMLLVTQLTVPKKTLKEVAKRIRSKLKLDVNRETARQSVIQSHAHRRAARAIMEDVAHAHGIPRGRTTITNWSSISLYSGSTNPPTKHPSIAWNPTHFAHSCTNGWIHTGDLPLNVGHVWQAFAAEWHKWLPSGVQTCVVTAPHHGSMNGHNIALFSLFNPDHAVFTYGLEKGSTKIRPRWAKKVDPTDALREVKARTTAQVWELSN</sequence>
<gene>
    <name evidence="1" type="ORF">KK097_06720</name>
</gene>
<dbReference type="Proteomes" id="UP001519641">
    <property type="component" value="Unassembled WGS sequence"/>
</dbReference>
<accession>A0ABS5VDF4</accession>
<dbReference type="RefSeq" id="WP_214544130.1">
    <property type="nucleotide sequence ID" value="NZ_JAHEWS010000008.1"/>
</dbReference>
<comment type="caution">
    <text evidence="1">The sequence shown here is derived from an EMBL/GenBank/DDBJ whole genome shotgun (WGS) entry which is preliminary data.</text>
</comment>
<evidence type="ECO:0000313" key="1">
    <source>
        <dbReference type="EMBL" id="MBT1587508.1"/>
    </source>
</evidence>
<keyword evidence="2" id="KW-1185">Reference proteome</keyword>
<dbReference type="EMBL" id="JAHEWS010000008">
    <property type="protein sequence ID" value="MBT1587508.1"/>
    <property type="molecule type" value="Genomic_DNA"/>
</dbReference>
<protein>
    <recommendedName>
        <fullName evidence="3">MBL fold metallo-hydrolase</fullName>
    </recommendedName>
</protein>
<name>A0ABS5VDF4_9MICO</name>
<evidence type="ECO:0008006" key="3">
    <source>
        <dbReference type="Google" id="ProtNLM"/>
    </source>
</evidence>
<proteinExistence type="predicted"/>
<reference evidence="1 2" key="1">
    <citation type="submission" date="2021-05" db="EMBL/GenBank/DDBJ databases">
        <title>Whole genome sequence of Curtobacterium flaccumfaciens pv. flaccumfaciens strain CFBP 8819.</title>
        <authorList>
            <person name="Osdaghi E."/>
            <person name="Taghouti G."/>
            <person name="Portier P."/>
            <person name="Fazliarab A."/>
            <person name="Taghavi S.M."/>
            <person name="Briand M."/>
            <person name="Le-Saux M."/>
            <person name="Jacques M.-A."/>
        </authorList>
    </citation>
    <scope>NUCLEOTIDE SEQUENCE [LARGE SCALE GENOMIC DNA]</scope>
    <source>
        <strain evidence="1 2">CFBP 8819</strain>
    </source>
</reference>
<dbReference type="InterPro" id="IPR036866">
    <property type="entry name" value="RibonucZ/Hydroxyglut_hydro"/>
</dbReference>
<organism evidence="1 2">
    <name type="scientific">Curtobacterium aurantiacum</name>
    <dbReference type="NCBI Taxonomy" id="3236919"/>
    <lineage>
        <taxon>Bacteria</taxon>
        <taxon>Bacillati</taxon>
        <taxon>Actinomycetota</taxon>
        <taxon>Actinomycetes</taxon>
        <taxon>Micrococcales</taxon>
        <taxon>Microbacteriaceae</taxon>
        <taxon>Curtobacterium</taxon>
    </lineage>
</organism>
<evidence type="ECO:0000313" key="2">
    <source>
        <dbReference type="Proteomes" id="UP001519641"/>
    </source>
</evidence>